<dbReference type="RefSeq" id="WP_377907813.1">
    <property type="nucleotide sequence ID" value="NZ_JBHSGK010000003.1"/>
</dbReference>
<evidence type="ECO:0000259" key="1">
    <source>
        <dbReference type="PROSITE" id="PS51186"/>
    </source>
</evidence>
<keyword evidence="3" id="KW-1185">Reference proteome</keyword>
<accession>A0ABV9NSQ5</accession>
<dbReference type="Pfam" id="PF00583">
    <property type="entry name" value="Acetyltransf_1"/>
    <property type="match status" value="1"/>
</dbReference>
<organism evidence="2 3">
    <name type="scientific">Bacillus daqingensis</name>
    <dbReference type="NCBI Taxonomy" id="872396"/>
    <lineage>
        <taxon>Bacteria</taxon>
        <taxon>Bacillati</taxon>
        <taxon>Bacillota</taxon>
        <taxon>Bacilli</taxon>
        <taxon>Bacillales</taxon>
        <taxon>Bacillaceae</taxon>
        <taxon>Bacillus</taxon>
    </lineage>
</organism>
<evidence type="ECO:0000313" key="2">
    <source>
        <dbReference type="EMBL" id="MFC4735187.1"/>
    </source>
</evidence>
<dbReference type="CDD" id="cd04301">
    <property type="entry name" value="NAT_SF"/>
    <property type="match status" value="1"/>
</dbReference>
<proteinExistence type="predicted"/>
<dbReference type="InterPro" id="IPR000182">
    <property type="entry name" value="GNAT_dom"/>
</dbReference>
<sequence>MTLTIKKPTSLTELAAFLSTQNSSDLSHIGYCGEDKFEITDALQDEFSNSPALESFYVAYQDGVIVAALGFDIDEDFSEADVWGPFCMDHDLNMAQLLWDRLLGEFSSITSFSFFVNNKNLFAKTFIEFNHGLPDSTQHVYLLRRTEQPTPSASLNSQSITDHLHESFVAFHNQIFPQTYFDGETILKRINQNNSLFVVSDYNDSVTGYVYTETNPMHGEGTIEYIAVHHDYRHCGYGERLLRSALTHHFHHPDIRTIELCTASDNKPANHLVRSLGFTLKYELTSYTLSK</sequence>
<evidence type="ECO:0000313" key="3">
    <source>
        <dbReference type="Proteomes" id="UP001595896"/>
    </source>
</evidence>
<reference evidence="3" key="1">
    <citation type="journal article" date="2019" name="Int. J. Syst. Evol. Microbiol.">
        <title>The Global Catalogue of Microorganisms (GCM) 10K type strain sequencing project: providing services to taxonomists for standard genome sequencing and annotation.</title>
        <authorList>
            <consortium name="The Broad Institute Genomics Platform"/>
            <consortium name="The Broad Institute Genome Sequencing Center for Infectious Disease"/>
            <person name="Wu L."/>
            <person name="Ma J."/>
        </authorList>
    </citation>
    <scope>NUCLEOTIDE SEQUENCE [LARGE SCALE GENOMIC DNA]</scope>
    <source>
        <strain evidence="3">JCM 12165</strain>
    </source>
</reference>
<dbReference type="InterPro" id="IPR016181">
    <property type="entry name" value="Acyl_CoA_acyltransferase"/>
</dbReference>
<dbReference type="Gene3D" id="3.40.630.30">
    <property type="match status" value="1"/>
</dbReference>
<name>A0ABV9NSQ5_9BACI</name>
<keyword evidence="2" id="KW-0012">Acyltransferase</keyword>
<comment type="caution">
    <text evidence="2">The sequence shown here is derived from an EMBL/GenBank/DDBJ whole genome shotgun (WGS) entry which is preliminary data.</text>
</comment>
<dbReference type="GO" id="GO:0016746">
    <property type="term" value="F:acyltransferase activity"/>
    <property type="evidence" value="ECO:0007669"/>
    <property type="project" value="UniProtKB-KW"/>
</dbReference>
<gene>
    <name evidence="2" type="ORF">ACFO4L_01200</name>
</gene>
<feature type="domain" description="N-acetyltransferase" evidence="1">
    <location>
        <begin position="155"/>
        <end position="291"/>
    </location>
</feature>
<protein>
    <submittedName>
        <fullName evidence="2">GNAT family N-acetyltransferase</fullName>
        <ecNumber evidence="2">2.3.1.-</ecNumber>
    </submittedName>
</protein>
<dbReference type="Proteomes" id="UP001595896">
    <property type="component" value="Unassembled WGS sequence"/>
</dbReference>
<dbReference type="SUPFAM" id="SSF55729">
    <property type="entry name" value="Acyl-CoA N-acyltransferases (Nat)"/>
    <property type="match status" value="1"/>
</dbReference>
<dbReference type="EMBL" id="JBHSGK010000003">
    <property type="protein sequence ID" value="MFC4735187.1"/>
    <property type="molecule type" value="Genomic_DNA"/>
</dbReference>
<dbReference type="PROSITE" id="PS51186">
    <property type="entry name" value="GNAT"/>
    <property type="match status" value="1"/>
</dbReference>
<keyword evidence="2" id="KW-0808">Transferase</keyword>
<dbReference type="EC" id="2.3.1.-" evidence="2"/>